<evidence type="ECO:0000313" key="2">
    <source>
        <dbReference type="Proteomes" id="UP000502498"/>
    </source>
</evidence>
<organism evidence="1 2">
    <name type="scientific">Microbacterium hominis</name>
    <dbReference type="NCBI Taxonomy" id="162426"/>
    <lineage>
        <taxon>Bacteria</taxon>
        <taxon>Bacillati</taxon>
        <taxon>Actinomycetota</taxon>
        <taxon>Actinomycetes</taxon>
        <taxon>Micrococcales</taxon>
        <taxon>Microbacteriaceae</taxon>
        <taxon>Microbacterium</taxon>
    </lineage>
</organism>
<proteinExistence type="predicted"/>
<dbReference type="EMBL" id="CP054038">
    <property type="protein sequence ID" value="QKJ21045.1"/>
    <property type="molecule type" value="Genomic_DNA"/>
</dbReference>
<sequence>MDVDEWRELPAPHRYVHGGFVGSGILFSFHFPPADAYEGRFFQYITPVPESERTSQAVTGEDDRIGSTLAAGAYFIETNGGGAAAADPFSGVDPTIGAFRANAATAIFSRQIAEAIYGAGRPFGYSFGGSGGAYRTIGGLENTEGVWDGAVPFVLGSPMAIPNCFTPRIHALRVIGDSLDDVVDAMDAGGSGDPYATLSAEQAEALREVTGMGFPLRSWYGHRSMGMHALAVLYPGVRAMDPTYFDDFWTVPGYLGADAASSVHRDRVVLDTAIAELLTVADLVAAGVDIMTLPGASTGNADDSWQGRDTAAVVGVRLAAEPDRDPAFAELVVATGGAAGARIVLLQTIGDVAVFGPADPRVLGGLAAGDAVTLDNSGFLAIQTYHRHQVPGPEYTVWDQFRDESGAPRYPQRPLLVGPVFAAGAAGTVPTGRFHGKMILVESLMDREAYPWQADWYRREAAAFHGDALGDRFRLWMTDRALHSDTDVRDHPDQTINYGGMLQQALRDLAAWVERGVEPPAHSAYQIEGGQVSVSGVASERGGIQPTVTLTADGAGRVEVGVREDVVLRAEAETPGSGEVVSFEWDLDADGRYDTMSPVAPARSAFEERTVSFAEPGTHFVTVRVVAQRAVAQGTPYARLYNLARVRVVVA</sequence>
<reference evidence="1 2" key="1">
    <citation type="submission" date="2020-05" db="EMBL/GenBank/DDBJ databases">
        <title>Strain PA2F3 complete genome.</title>
        <authorList>
            <person name="Kim Y.-S."/>
            <person name="Kim S.-J."/>
            <person name="Jung H.-k."/>
            <person name="Kim S.-E."/>
            <person name="Kim K.-H."/>
        </authorList>
    </citation>
    <scope>NUCLEOTIDE SEQUENCE [LARGE SCALE GENOMIC DNA]</scope>
    <source>
        <strain evidence="1 2">PA2F3</strain>
    </source>
</reference>
<accession>A0A7D4U6J3</accession>
<dbReference type="CDD" id="cd00146">
    <property type="entry name" value="PKD"/>
    <property type="match status" value="1"/>
</dbReference>
<evidence type="ECO:0000313" key="1">
    <source>
        <dbReference type="EMBL" id="QKJ21045.1"/>
    </source>
</evidence>
<gene>
    <name evidence="1" type="ORF">HQM25_02415</name>
</gene>
<name>A0A7D4U6J3_9MICO</name>
<protein>
    <recommendedName>
        <fullName evidence="3">PKD domain-containing protein</fullName>
    </recommendedName>
</protein>
<dbReference type="AlphaFoldDB" id="A0A7D4U6J3"/>
<dbReference type="Proteomes" id="UP000502498">
    <property type="component" value="Chromosome"/>
</dbReference>
<evidence type="ECO:0008006" key="3">
    <source>
        <dbReference type="Google" id="ProtNLM"/>
    </source>
</evidence>